<evidence type="ECO:0000313" key="3">
    <source>
        <dbReference type="Proteomes" id="UP000597762"/>
    </source>
</evidence>
<comment type="caution">
    <text evidence="2">The sequence shown here is derived from an EMBL/GenBank/DDBJ whole genome shotgun (WGS) entry which is preliminary data.</text>
</comment>
<dbReference type="EMBL" id="CAHIKZ030000311">
    <property type="protein sequence ID" value="CAE1167884.1"/>
    <property type="molecule type" value="Genomic_DNA"/>
</dbReference>
<proteinExistence type="predicted"/>
<feature type="region of interest" description="Disordered" evidence="1">
    <location>
        <begin position="117"/>
        <end position="164"/>
    </location>
</feature>
<evidence type="ECO:0000256" key="1">
    <source>
        <dbReference type="SAM" id="MobiDB-lite"/>
    </source>
</evidence>
<accession>A0A812B2M2</accession>
<feature type="compositionally biased region" description="Polar residues" evidence="1">
    <location>
        <begin position="215"/>
        <end position="230"/>
    </location>
</feature>
<name>A0A812B2M2_ACAPH</name>
<keyword evidence="3" id="KW-1185">Reference proteome</keyword>
<protein>
    <submittedName>
        <fullName evidence="2">Uncharacterized protein</fullName>
    </submittedName>
</protein>
<evidence type="ECO:0000313" key="2">
    <source>
        <dbReference type="EMBL" id="CAE1167884.1"/>
    </source>
</evidence>
<organism evidence="2 3">
    <name type="scientific">Acanthosepion pharaonis</name>
    <name type="common">Pharaoh cuttlefish</name>
    <name type="synonym">Sepia pharaonis</name>
    <dbReference type="NCBI Taxonomy" id="158019"/>
    <lineage>
        <taxon>Eukaryota</taxon>
        <taxon>Metazoa</taxon>
        <taxon>Spiralia</taxon>
        <taxon>Lophotrochozoa</taxon>
        <taxon>Mollusca</taxon>
        <taxon>Cephalopoda</taxon>
        <taxon>Coleoidea</taxon>
        <taxon>Decapodiformes</taxon>
        <taxon>Sepiida</taxon>
        <taxon>Sepiina</taxon>
        <taxon>Sepiidae</taxon>
        <taxon>Acanthosepion</taxon>
    </lineage>
</organism>
<feature type="region of interest" description="Disordered" evidence="1">
    <location>
        <begin position="180"/>
        <end position="238"/>
    </location>
</feature>
<feature type="region of interest" description="Disordered" evidence="1">
    <location>
        <begin position="1"/>
        <end position="54"/>
    </location>
</feature>
<feature type="compositionally biased region" description="Low complexity" evidence="1">
    <location>
        <begin position="133"/>
        <end position="146"/>
    </location>
</feature>
<feature type="compositionally biased region" description="Polar residues" evidence="1">
    <location>
        <begin position="149"/>
        <end position="164"/>
    </location>
</feature>
<feature type="compositionally biased region" description="Basic and acidic residues" evidence="1">
    <location>
        <begin position="1"/>
        <end position="17"/>
    </location>
</feature>
<dbReference type="Proteomes" id="UP000597762">
    <property type="component" value="Unassembled WGS sequence"/>
</dbReference>
<dbReference type="AlphaFoldDB" id="A0A812B2M2"/>
<sequence>MRDDEHIGQSHLAKDEDGMTDISLSDMGDPTESRIERQRHLSPTEQTSMHPGDCITLKEEMPDSHLSVVDMDGVTGQSLNMDGSEKGSVASFSSVVVHEADEDSSYGDEVALLHNSNKDGGSLNGSAKALARGSSNSSAGSPSNISEEAGQTMNSYGSGATSSGEKYAVPDFHDCKKFPSASTATTTTTSSSTSSSSASSSSSSSTSSSGVDKTGMSSTVVADRSPSQSPHESDITKGVVIGGSAVDGGILARHQMIKGNAVSGGAAANMRAGEVTVRPTTTQSSAYQQLFGDKSLTASTGTGSATFPPMIQSMFSDLSSASQASRPFFSFLDGNVYKSCFENFMAPRQFFHQLPSHPALKGNYYLM</sequence>
<feature type="compositionally biased region" description="Low complexity" evidence="1">
    <location>
        <begin position="180"/>
        <end position="209"/>
    </location>
</feature>
<reference evidence="2" key="1">
    <citation type="submission" date="2021-01" db="EMBL/GenBank/DDBJ databases">
        <authorList>
            <person name="Li R."/>
            <person name="Bekaert M."/>
        </authorList>
    </citation>
    <scope>NUCLEOTIDE SEQUENCE</scope>
    <source>
        <strain evidence="2">Farmed</strain>
    </source>
</reference>
<gene>
    <name evidence="2" type="ORF">SPHA_9703</name>
</gene>